<sequence length="252" mass="28752">MIETKGIEKSYQDKRVLTDLSLQLPENQLIAFIGPNGAGKSTLLSIISRMLEQTTGEVYFKEKEIRQWRSKELAKNLAFLQQSNGFTVDMTVEELVSFGRFPYNRGRSTPEDEQIISESLTLLSLESFRQCSIHALSGGQLQRVYLAMILAQDTEYILLDEPLNNLDLKHANQLMHLLEKLVKDHGKTVLIVLDDINFAARYADHIVAMKEGSLFKTGTVAEVIQEPVLKELYDLEVKIVEVDGQRFCYYFN</sequence>
<evidence type="ECO:0000256" key="8">
    <source>
        <dbReference type="ARBA" id="ARBA00023065"/>
    </source>
</evidence>
<keyword evidence="11" id="KW-0378">Hydrolase</keyword>
<dbReference type="GO" id="GO:0006826">
    <property type="term" value="P:iron ion transport"/>
    <property type="evidence" value="ECO:0007669"/>
    <property type="project" value="UniProtKB-KW"/>
</dbReference>
<evidence type="ECO:0000256" key="7">
    <source>
        <dbReference type="ARBA" id="ARBA00023004"/>
    </source>
</evidence>
<organism evidence="11 12">
    <name type="scientific">Enterococcus gallinarum</name>
    <dbReference type="NCBI Taxonomy" id="1353"/>
    <lineage>
        <taxon>Bacteria</taxon>
        <taxon>Bacillati</taxon>
        <taxon>Bacillota</taxon>
        <taxon>Bacilli</taxon>
        <taxon>Lactobacillales</taxon>
        <taxon>Enterococcaceae</taxon>
        <taxon>Enterococcus</taxon>
    </lineage>
</organism>
<dbReference type="PANTHER" id="PTHR42771">
    <property type="entry name" value="IRON(3+)-HYDROXAMATE IMPORT ATP-BINDING PROTEIN FHUC"/>
    <property type="match status" value="1"/>
</dbReference>
<evidence type="ECO:0000256" key="1">
    <source>
        <dbReference type="ARBA" id="ARBA00004202"/>
    </source>
</evidence>
<dbReference type="FunFam" id="3.40.50.300:FF:000134">
    <property type="entry name" value="Iron-enterobactin ABC transporter ATP-binding protein"/>
    <property type="match status" value="1"/>
</dbReference>
<evidence type="ECO:0000313" key="12">
    <source>
        <dbReference type="Proteomes" id="UP000254807"/>
    </source>
</evidence>
<reference evidence="11 12" key="1">
    <citation type="submission" date="2018-06" db="EMBL/GenBank/DDBJ databases">
        <authorList>
            <consortium name="Pathogen Informatics"/>
            <person name="Doyle S."/>
        </authorList>
    </citation>
    <scope>NUCLEOTIDE SEQUENCE [LARGE SCALE GENOMIC DNA]</scope>
    <source>
        <strain evidence="11 12">NCTC12360</strain>
    </source>
</reference>
<keyword evidence="3" id="KW-1003">Cell membrane</keyword>
<dbReference type="GO" id="GO:0016887">
    <property type="term" value="F:ATP hydrolysis activity"/>
    <property type="evidence" value="ECO:0007669"/>
    <property type="project" value="InterPro"/>
</dbReference>
<keyword evidence="8" id="KW-0406">Ion transport</keyword>
<feature type="domain" description="ABC transporter" evidence="10">
    <location>
        <begin position="2"/>
        <end position="236"/>
    </location>
</feature>
<evidence type="ECO:0000313" key="11">
    <source>
        <dbReference type="EMBL" id="STD82413.1"/>
    </source>
</evidence>
<evidence type="ECO:0000256" key="5">
    <source>
        <dbReference type="ARBA" id="ARBA00022741"/>
    </source>
</evidence>
<keyword evidence="12" id="KW-1185">Reference proteome</keyword>
<dbReference type="InterPro" id="IPR003439">
    <property type="entry name" value="ABC_transporter-like_ATP-bd"/>
</dbReference>
<dbReference type="EMBL" id="UFYW01000001">
    <property type="protein sequence ID" value="STD82413.1"/>
    <property type="molecule type" value="Genomic_DNA"/>
</dbReference>
<dbReference type="SUPFAM" id="SSF52540">
    <property type="entry name" value="P-loop containing nucleoside triphosphate hydrolases"/>
    <property type="match status" value="1"/>
</dbReference>
<dbReference type="PANTHER" id="PTHR42771:SF3">
    <property type="entry name" value="PETROBACTIN IMPORT ATP-BINDING PROTEIN YCLP"/>
    <property type="match status" value="1"/>
</dbReference>
<keyword evidence="6 11" id="KW-0067">ATP-binding</keyword>
<dbReference type="GO" id="GO:0005524">
    <property type="term" value="F:ATP binding"/>
    <property type="evidence" value="ECO:0007669"/>
    <property type="project" value="UniProtKB-KW"/>
</dbReference>
<proteinExistence type="predicted"/>
<dbReference type="InterPro" id="IPR027417">
    <property type="entry name" value="P-loop_NTPase"/>
</dbReference>
<accession>A0A376GWS5</accession>
<comment type="subcellular location">
    <subcellularLocation>
        <location evidence="1">Cell membrane</location>
        <topology evidence="1">Peripheral membrane protein</topology>
    </subcellularLocation>
</comment>
<keyword evidence="5" id="KW-0547">Nucleotide-binding</keyword>
<protein>
    <submittedName>
        <fullName evidence="11">Iron ABC transporter ATP-binding protein</fullName>
        <ecNumber evidence="11">3.6.3.34</ecNumber>
    </submittedName>
</protein>
<keyword evidence="2" id="KW-0813">Transport</keyword>
<keyword evidence="9" id="KW-0472">Membrane</keyword>
<dbReference type="InterPro" id="IPR003593">
    <property type="entry name" value="AAA+_ATPase"/>
</dbReference>
<keyword evidence="7" id="KW-0408">Iron</keyword>
<keyword evidence="4" id="KW-0410">Iron transport</keyword>
<evidence type="ECO:0000259" key="10">
    <source>
        <dbReference type="PROSITE" id="PS50893"/>
    </source>
</evidence>
<name>A0A376GWS5_ENTGA</name>
<dbReference type="RefSeq" id="WP_060814358.1">
    <property type="nucleotide sequence ID" value="NZ_JBHULA010000054.1"/>
</dbReference>
<dbReference type="CDD" id="cd03214">
    <property type="entry name" value="ABC_Iron-Siderophores_B12_Hemin"/>
    <property type="match status" value="1"/>
</dbReference>
<evidence type="ECO:0000256" key="4">
    <source>
        <dbReference type="ARBA" id="ARBA00022496"/>
    </source>
</evidence>
<dbReference type="EC" id="3.6.3.34" evidence="11"/>
<dbReference type="GO" id="GO:0005886">
    <property type="term" value="C:plasma membrane"/>
    <property type="evidence" value="ECO:0007669"/>
    <property type="project" value="UniProtKB-SubCell"/>
</dbReference>
<dbReference type="InterPro" id="IPR051535">
    <property type="entry name" value="Siderophore_ABC-ATPase"/>
</dbReference>
<evidence type="ECO:0000256" key="2">
    <source>
        <dbReference type="ARBA" id="ARBA00022448"/>
    </source>
</evidence>
<evidence type="ECO:0000256" key="6">
    <source>
        <dbReference type="ARBA" id="ARBA00022840"/>
    </source>
</evidence>
<dbReference type="Gene3D" id="3.40.50.300">
    <property type="entry name" value="P-loop containing nucleotide triphosphate hydrolases"/>
    <property type="match status" value="1"/>
</dbReference>
<dbReference type="OrthoDB" id="9787851at2"/>
<evidence type="ECO:0000256" key="9">
    <source>
        <dbReference type="ARBA" id="ARBA00023136"/>
    </source>
</evidence>
<evidence type="ECO:0000256" key="3">
    <source>
        <dbReference type="ARBA" id="ARBA00022475"/>
    </source>
</evidence>
<gene>
    <name evidence="11" type="primary">fhuC</name>
    <name evidence="11" type="ORF">NCTC12360_00839</name>
</gene>
<dbReference type="Proteomes" id="UP000254807">
    <property type="component" value="Unassembled WGS sequence"/>
</dbReference>
<dbReference type="SMART" id="SM00382">
    <property type="entry name" value="AAA"/>
    <property type="match status" value="1"/>
</dbReference>
<dbReference type="PROSITE" id="PS50893">
    <property type="entry name" value="ABC_TRANSPORTER_2"/>
    <property type="match status" value="1"/>
</dbReference>
<dbReference type="Pfam" id="PF00005">
    <property type="entry name" value="ABC_tran"/>
    <property type="match status" value="1"/>
</dbReference>
<dbReference type="AlphaFoldDB" id="A0A376GWS5"/>